<reference evidence="2" key="1">
    <citation type="submission" date="2019-10" db="EMBL/GenBank/DDBJ databases">
        <authorList>
            <person name="Soares A.E.R."/>
            <person name="Aleixo A."/>
            <person name="Schneider P."/>
            <person name="Miyaki C.Y."/>
            <person name="Schneider M.P."/>
            <person name="Mello C."/>
            <person name="Vasconcelos A.T.R."/>
        </authorList>
    </citation>
    <scope>NUCLEOTIDE SEQUENCE</scope>
    <source>
        <tissue evidence="2">Muscle</tissue>
    </source>
</reference>
<name>A0ABQ9CR45_9PASS</name>
<protein>
    <recommendedName>
        <fullName evidence="4">MHC class I antigen</fullName>
    </recommendedName>
</protein>
<feature type="compositionally biased region" description="Basic and acidic residues" evidence="1">
    <location>
        <begin position="59"/>
        <end position="73"/>
    </location>
</feature>
<accession>A0ABQ9CR45</accession>
<organism evidence="2 3">
    <name type="scientific">Willisornis vidua</name>
    <name type="common">Xingu scale-backed antbird</name>
    <dbReference type="NCBI Taxonomy" id="1566151"/>
    <lineage>
        <taxon>Eukaryota</taxon>
        <taxon>Metazoa</taxon>
        <taxon>Chordata</taxon>
        <taxon>Craniata</taxon>
        <taxon>Vertebrata</taxon>
        <taxon>Euteleostomi</taxon>
        <taxon>Archelosauria</taxon>
        <taxon>Archosauria</taxon>
        <taxon>Dinosauria</taxon>
        <taxon>Saurischia</taxon>
        <taxon>Theropoda</taxon>
        <taxon>Coelurosauria</taxon>
        <taxon>Aves</taxon>
        <taxon>Neognathae</taxon>
        <taxon>Neoaves</taxon>
        <taxon>Telluraves</taxon>
        <taxon>Australaves</taxon>
        <taxon>Passeriformes</taxon>
        <taxon>Thamnophilidae</taxon>
        <taxon>Willisornis</taxon>
    </lineage>
</organism>
<evidence type="ECO:0000256" key="1">
    <source>
        <dbReference type="SAM" id="MobiDB-lite"/>
    </source>
</evidence>
<gene>
    <name evidence="2" type="ORF">WISP_143771</name>
</gene>
<dbReference type="Proteomes" id="UP001145742">
    <property type="component" value="Unassembled WGS sequence"/>
</dbReference>
<comment type="caution">
    <text evidence="2">The sequence shown here is derived from an EMBL/GenBank/DDBJ whole genome shotgun (WGS) entry which is preliminary data.</text>
</comment>
<evidence type="ECO:0000313" key="2">
    <source>
        <dbReference type="EMBL" id="KAJ7404710.1"/>
    </source>
</evidence>
<sequence length="73" mass="8592">MFAQHTRHYMRLKGHCRCQAELQPGGKEAEWELHQEEESGKLACRKTRWDFYGKGAGARGEDTEERNGERERQ</sequence>
<proteinExistence type="predicted"/>
<keyword evidence="3" id="KW-1185">Reference proteome</keyword>
<evidence type="ECO:0008006" key="4">
    <source>
        <dbReference type="Google" id="ProtNLM"/>
    </source>
</evidence>
<dbReference type="EMBL" id="WHWB01034754">
    <property type="protein sequence ID" value="KAJ7404710.1"/>
    <property type="molecule type" value="Genomic_DNA"/>
</dbReference>
<feature type="region of interest" description="Disordered" evidence="1">
    <location>
        <begin position="53"/>
        <end position="73"/>
    </location>
</feature>
<evidence type="ECO:0000313" key="3">
    <source>
        <dbReference type="Proteomes" id="UP001145742"/>
    </source>
</evidence>